<gene>
    <name evidence="1" type="ORF">L195_g061713</name>
</gene>
<protein>
    <submittedName>
        <fullName evidence="1">Uncharacterized protein</fullName>
    </submittedName>
</protein>
<name>A0A2K3KBF5_TRIPR</name>
<reference evidence="1 2" key="2">
    <citation type="journal article" date="2017" name="Front. Plant Sci.">
        <title>Gene Classification and Mining of Molecular Markers Useful in Red Clover (Trifolium pratense) Breeding.</title>
        <authorList>
            <person name="Istvanek J."/>
            <person name="Dluhosova J."/>
            <person name="Dluhos P."/>
            <person name="Patkova L."/>
            <person name="Nedelnik J."/>
            <person name="Repkova J."/>
        </authorList>
    </citation>
    <scope>NUCLEOTIDE SEQUENCE [LARGE SCALE GENOMIC DNA]</scope>
    <source>
        <strain evidence="2">cv. Tatra</strain>
        <tissue evidence="1">Young leaves</tissue>
    </source>
</reference>
<evidence type="ECO:0000313" key="1">
    <source>
        <dbReference type="EMBL" id="PNX63604.1"/>
    </source>
</evidence>
<accession>A0A2K3KBF5</accession>
<sequence length="36" mass="4060">MTTKANNEDVNVTNGRVASVDLGIHTSWLIWFKDLI</sequence>
<organism evidence="1 2">
    <name type="scientific">Trifolium pratense</name>
    <name type="common">Red clover</name>
    <dbReference type="NCBI Taxonomy" id="57577"/>
    <lineage>
        <taxon>Eukaryota</taxon>
        <taxon>Viridiplantae</taxon>
        <taxon>Streptophyta</taxon>
        <taxon>Embryophyta</taxon>
        <taxon>Tracheophyta</taxon>
        <taxon>Spermatophyta</taxon>
        <taxon>Magnoliopsida</taxon>
        <taxon>eudicotyledons</taxon>
        <taxon>Gunneridae</taxon>
        <taxon>Pentapetalae</taxon>
        <taxon>rosids</taxon>
        <taxon>fabids</taxon>
        <taxon>Fabales</taxon>
        <taxon>Fabaceae</taxon>
        <taxon>Papilionoideae</taxon>
        <taxon>50 kb inversion clade</taxon>
        <taxon>NPAAA clade</taxon>
        <taxon>Hologalegina</taxon>
        <taxon>IRL clade</taxon>
        <taxon>Trifolieae</taxon>
        <taxon>Trifolium</taxon>
    </lineage>
</organism>
<comment type="caution">
    <text evidence="1">The sequence shown here is derived from an EMBL/GenBank/DDBJ whole genome shotgun (WGS) entry which is preliminary data.</text>
</comment>
<proteinExistence type="predicted"/>
<dbReference type="AlphaFoldDB" id="A0A2K3KBF5"/>
<reference evidence="1 2" key="1">
    <citation type="journal article" date="2014" name="Am. J. Bot.">
        <title>Genome assembly and annotation for red clover (Trifolium pratense; Fabaceae).</title>
        <authorList>
            <person name="Istvanek J."/>
            <person name="Jaros M."/>
            <person name="Krenek A."/>
            <person name="Repkova J."/>
        </authorList>
    </citation>
    <scope>NUCLEOTIDE SEQUENCE [LARGE SCALE GENOMIC DNA]</scope>
    <source>
        <strain evidence="2">cv. Tatra</strain>
        <tissue evidence="1">Young leaves</tissue>
    </source>
</reference>
<feature type="non-terminal residue" evidence="1">
    <location>
        <position position="36"/>
    </location>
</feature>
<evidence type="ECO:0000313" key="2">
    <source>
        <dbReference type="Proteomes" id="UP000236291"/>
    </source>
</evidence>
<dbReference type="Proteomes" id="UP000236291">
    <property type="component" value="Unassembled WGS sequence"/>
</dbReference>
<dbReference type="EMBL" id="ASHM01156717">
    <property type="protein sequence ID" value="PNX63604.1"/>
    <property type="molecule type" value="Genomic_DNA"/>
</dbReference>